<reference evidence="1" key="2">
    <citation type="submission" date="2019-04" db="UniProtKB">
        <authorList>
            <consortium name="EnsemblPlants"/>
        </authorList>
    </citation>
    <scope>IDENTIFICATION</scope>
    <source>
        <strain evidence="1">cv. Heinz 1706</strain>
    </source>
</reference>
<accession>A0A494G8Q7</accession>
<evidence type="ECO:0000313" key="1">
    <source>
        <dbReference type="EnsemblPlants" id="Solyc00g013133.1.1"/>
    </source>
</evidence>
<protein>
    <submittedName>
        <fullName evidence="1">Uncharacterized protein</fullName>
    </submittedName>
</protein>
<evidence type="ECO:0000313" key="2">
    <source>
        <dbReference type="Proteomes" id="UP000004994"/>
    </source>
</evidence>
<name>A0A494G8Q7_SOLLC</name>
<dbReference type="Proteomes" id="UP000004994">
    <property type="component" value="Unassembled WGS sequence"/>
</dbReference>
<dbReference type="InParanoid" id="A0A494G8Q7"/>
<dbReference type="AlphaFoldDB" id="A0A494G8Q7"/>
<proteinExistence type="predicted"/>
<dbReference type="EnsemblPlants" id="Solyc00g013133.1.1">
    <property type="protein sequence ID" value="Solyc00g013133.1.1"/>
    <property type="gene ID" value="Solyc00g013133.1"/>
</dbReference>
<organism evidence="1">
    <name type="scientific">Solanum lycopersicum</name>
    <name type="common">Tomato</name>
    <name type="synonym">Lycopersicon esculentum</name>
    <dbReference type="NCBI Taxonomy" id="4081"/>
    <lineage>
        <taxon>Eukaryota</taxon>
        <taxon>Viridiplantae</taxon>
        <taxon>Streptophyta</taxon>
        <taxon>Embryophyta</taxon>
        <taxon>Tracheophyta</taxon>
        <taxon>Spermatophyta</taxon>
        <taxon>Magnoliopsida</taxon>
        <taxon>eudicotyledons</taxon>
        <taxon>Gunneridae</taxon>
        <taxon>Pentapetalae</taxon>
        <taxon>asterids</taxon>
        <taxon>lamiids</taxon>
        <taxon>Solanales</taxon>
        <taxon>Solanaceae</taxon>
        <taxon>Solanoideae</taxon>
        <taxon>Solaneae</taxon>
        <taxon>Solanum</taxon>
        <taxon>Solanum subgen. Lycopersicon</taxon>
    </lineage>
</organism>
<sequence length="88" mass="9970">MGHSRFGIYYKRENPLQITTSLLGSLQEKPSDGKLLSRSVQRALFSLRIPRTLSCEFPSGEFQTCGALSIPSLEPRRKPPTLRTPYIF</sequence>
<dbReference type="Gramene" id="Solyc00g013133.1.1">
    <property type="protein sequence ID" value="Solyc00g013133.1.1"/>
    <property type="gene ID" value="Solyc00g013133.1"/>
</dbReference>
<reference evidence="1" key="1">
    <citation type="journal article" date="2012" name="Nature">
        <title>The tomato genome sequence provides insights into fleshy fruit evolution.</title>
        <authorList>
            <consortium name="Tomato Genome Consortium"/>
        </authorList>
    </citation>
    <scope>NUCLEOTIDE SEQUENCE [LARGE SCALE GENOMIC DNA]</scope>
    <source>
        <strain evidence="1">cv. Heinz 1706</strain>
    </source>
</reference>
<keyword evidence="2" id="KW-1185">Reference proteome</keyword>